<organism evidence="1 2">
    <name type="scientific">Pluteus cervinus</name>
    <dbReference type="NCBI Taxonomy" id="181527"/>
    <lineage>
        <taxon>Eukaryota</taxon>
        <taxon>Fungi</taxon>
        <taxon>Dikarya</taxon>
        <taxon>Basidiomycota</taxon>
        <taxon>Agaricomycotina</taxon>
        <taxon>Agaricomycetes</taxon>
        <taxon>Agaricomycetidae</taxon>
        <taxon>Agaricales</taxon>
        <taxon>Pluteineae</taxon>
        <taxon>Pluteaceae</taxon>
        <taxon>Pluteus</taxon>
    </lineage>
</organism>
<keyword evidence="2" id="KW-1185">Reference proteome</keyword>
<sequence>MSAKSRALSIPEILDLVFNHFSSAHEKLLIPRPLKITTGNEDDSDSSEDEFMRLRRHGRPDSRDKSTKESRATLLAVALSCRHFAPFALRILWRTMDSLDPLISLLPLVRAAGGLLHLAPDVPQETWTKFEMRQQQIHALVFSNARSMVSMRYSLVFTTLSTMRRFIFPSLHTLIICNLDDTFNIATCSTMLTSPRLRHLCVDSVSNRPSFASFCNLFHHVSENQLHSLIINADVDPTPLNLITSPTLRVLQVGLKLNLPALRTWANLSLLRELHLHLIGDVAEDALPFQSLESLHITGSMQSITAFLVSCECNLQAIFIKLPPKWHLTDGSGPAPRLLFGIIGEKWKTSLRHAELDCASNYPVPSRVTDCWDGFSETIKPLQAIPLLTFRILNSPYRFSSTLSLVSILSRFPHAHTLELLWSKTGKGLTFGELRTIAEVCPNLRHLGISVNLDANTPKLPALNHGLKTLLVLSSDITGEVGDVALNLDRLFPYLTTIQIYQTPLQLAKLGGRRTSGRWKEVERMLEFFRQARDR</sequence>
<proteinExistence type="predicted"/>
<name>A0ACD3B634_9AGAR</name>
<dbReference type="Proteomes" id="UP000308600">
    <property type="component" value="Unassembled WGS sequence"/>
</dbReference>
<accession>A0ACD3B634</accession>
<gene>
    <name evidence="1" type="ORF">BDN72DRAFT_876019</name>
</gene>
<evidence type="ECO:0000313" key="2">
    <source>
        <dbReference type="Proteomes" id="UP000308600"/>
    </source>
</evidence>
<protein>
    <submittedName>
        <fullName evidence="1">Uncharacterized protein</fullName>
    </submittedName>
</protein>
<reference evidence="1 2" key="1">
    <citation type="journal article" date="2019" name="Nat. Ecol. Evol.">
        <title>Megaphylogeny resolves global patterns of mushroom evolution.</title>
        <authorList>
            <person name="Varga T."/>
            <person name="Krizsan K."/>
            <person name="Foldi C."/>
            <person name="Dima B."/>
            <person name="Sanchez-Garcia M."/>
            <person name="Sanchez-Ramirez S."/>
            <person name="Szollosi G.J."/>
            <person name="Szarkandi J.G."/>
            <person name="Papp V."/>
            <person name="Albert L."/>
            <person name="Andreopoulos W."/>
            <person name="Angelini C."/>
            <person name="Antonin V."/>
            <person name="Barry K.W."/>
            <person name="Bougher N.L."/>
            <person name="Buchanan P."/>
            <person name="Buyck B."/>
            <person name="Bense V."/>
            <person name="Catcheside P."/>
            <person name="Chovatia M."/>
            <person name="Cooper J."/>
            <person name="Damon W."/>
            <person name="Desjardin D."/>
            <person name="Finy P."/>
            <person name="Geml J."/>
            <person name="Haridas S."/>
            <person name="Hughes K."/>
            <person name="Justo A."/>
            <person name="Karasinski D."/>
            <person name="Kautmanova I."/>
            <person name="Kiss B."/>
            <person name="Kocsube S."/>
            <person name="Kotiranta H."/>
            <person name="LaButti K.M."/>
            <person name="Lechner B.E."/>
            <person name="Liimatainen K."/>
            <person name="Lipzen A."/>
            <person name="Lukacs Z."/>
            <person name="Mihaltcheva S."/>
            <person name="Morgado L.N."/>
            <person name="Niskanen T."/>
            <person name="Noordeloos M.E."/>
            <person name="Ohm R.A."/>
            <person name="Ortiz-Santana B."/>
            <person name="Ovrebo C."/>
            <person name="Racz N."/>
            <person name="Riley R."/>
            <person name="Savchenko A."/>
            <person name="Shiryaev A."/>
            <person name="Soop K."/>
            <person name="Spirin V."/>
            <person name="Szebenyi C."/>
            <person name="Tomsovsky M."/>
            <person name="Tulloss R.E."/>
            <person name="Uehling J."/>
            <person name="Grigoriev I.V."/>
            <person name="Vagvolgyi C."/>
            <person name="Papp T."/>
            <person name="Martin F.M."/>
            <person name="Miettinen O."/>
            <person name="Hibbett D.S."/>
            <person name="Nagy L.G."/>
        </authorList>
    </citation>
    <scope>NUCLEOTIDE SEQUENCE [LARGE SCALE GENOMIC DNA]</scope>
    <source>
        <strain evidence="1 2">NL-1719</strain>
    </source>
</reference>
<evidence type="ECO:0000313" key="1">
    <source>
        <dbReference type="EMBL" id="TFK73111.1"/>
    </source>
</evidence>
<dbReference type="EMBL" id="ML208278">
    <property type="protein sequence ID" value="TFK73111.1"/>
    <property type="molecule type" value="Genomic_DNA"/>
</dbReference>